<dbReference type="AlphaFoldDB" id="A0A9P6UW36"/>
<reference evidence="9" key="1">
    <citation type="journal article" date="2020" name="Fungal Divers.">
        <title>Resolving the Mortierellaceae phylogeny through synthesis of multi-gene phylogenetics and phylogenomics.</title>
        <authorList>
            <person name="Vandepol N."/>
            <person name="Liber J."/>
            <person name="Desiro A."/>
            <person name="Na H."/>
            <person name="Kennedy M."/>
            <person name="Barry K."/>
            <person name="Grigoriev I.V."/>
            <person name="Miller A.N."/>
            <person name="O'Donnell K."/>
            <person name="Stajich J.E."/>
            <person name="Bonito G."/>
        </authorList>
    </citation>
    <scope>NUCLEOTIDE SEQUENCE</scope>
    <source>
        <strain evidence="9">NVP60</strain>
    </source>
</reference>
<dbReference type="GO" id="GO:0006529">
    <property type="term" value="P:asparagine biosynthetic process"/>
    <property type="evidence" value="ECO:0007669"/>
    <property type="project" value="InterPro"/>
</dbReference>
<evidence type="ECO:0000256" key="7">
    <source>
        <dbReference type="SAM" id="MobiDB-lite"/>
    </source>
</evidence>
<dbReference type="InterPro" id="IPR003593">
    <property type="entry name" value="AAA+_ATPase"/>
</dbReference>
<feature type="domain" description="ABC transmembrane type-1" evidence="8">
    <location>
        <begin position="255"/>
        <end position="371"/>
    </location>
</feature>
<keyword evidence="2" id="KW-0812">Transmembrane</keyword>
<sequence>MLPVWNPLISATDGLASQNPYEILKNYLSLQMPNDERPVLELSGGLESSSVLLALRAVAPKQQIACAHYYNSAVGSSNELEHARRVAQSASAQLGEIDTDVLSFAPVKDLPRVAKPHIRYCLLAFNQHFASRLEQRENSVLISGHGGDSLFLAPPPFGVLADAMLTLRWRQLFRIAMDLALIRRTSLTHIAWQAIKSSLAADPSEGALRRGEQYLVTAINERIKRSITVNYVSQVLNRPATALSEHQSGASASERQKNLASDRASTVLIDTLTHADTVKAFSNEAGELRQLDRVYKAREQASVELARKMEIFGVLQLLIVGIGLATLTSLACRDIFAHRLTVGDFALLNGYLLQFTLPLSSFGYAIREARLGLFNLEELLEKLETRWEFKSASDALFERAPSIQFKHASFSHAPGKDVLRDASFTVPAGAFCAIVGPTGAGKSTLMKLLLRLYSLDSGAILIDGRPIESFAEQKLRQSVSYATQDAHLLDRSLRENISFACPHASDAELERAISTAALTPVIAAAHAGLETQIGERAKLQSAGGGAGSEAPHSAPGRRMYSGFHQAASIK</sequence>
<dbReference type="GO" id="GO:0005524">
    <property type="term" value="F:ATP binding"/>
    <property type="evidence" value="ECO:0007669"/>
    <property type="project" value="UniProtKB-KW"/>
</dbReference>
<dbReference type="Pfam" id="PF00005">
    <property type="entry name" value="ABC_tran"/>
    <property type="match status" value="1"/>
</dbReference>
<dbReference type="PANTHER" id="PTHR24221:SF632">
    <property type="entry name" value="ATP-DEPENDENT LIPID A-CORE FLIPPASE"/>
    <property type="match status" value="1"/>
</dbReference>
<protein>
    <recommendedName>
        <fullName evidence="8">ABC transmembrane type-1 domain-containing protein</fullName>
    </recommendedName>
</protein>
<dbReference type="InterPro" id="IPR011527">
    <property type="entry name" value="ABC1_TM_dom"/>
</dbReference>
<dbReference type="InterPro" id="IPR003439">
    <property type="entry name" value="ABC_transporter-like_ATP-bd"/>
</dbReference>
<dbReference type="Gene3D" id="3.40.50.620">
    <property type="entry name" value="HUPs"/>
    <property type="match status" value="1"/>
</dbReference>
<dbReference type="EMBL" id="JAAAIN010000051">
    <property type="protein sequence ID" value="KAG0321836.1"/>
    <property type="molecule type" value="Genomic_DNA"/>
</dbReference>
<dbReference type="GO" id="GO:0016887">
    <property type="term" value="F:ATP hydrolysis activity"/>
    <property type="evidence" value="ECO:0007669"/>
    <property type="project" value="InterPro"/>
</dbReference>
<evidence type="ECO:0000256" key="6">
    <source>
        <dbReference type="ARBA" id="ARBA00023136"/>
    </source>
</evidence>
<keyword evidence="3" id="KW-0547">Nucleotide-binding</keyword>
<dbReference type="InterPro" id="IPR036640">
    <property type="entry name" value="ABC1_TM_sf"/>
</dbReference>
<organism evidence="9 10">
    <name type="scientific">Linnemannia gamsii</name>
    <dbReference type="NCBI Taxonomy" id="64522"/>
    <lineage>
        <taxon>Eukaryota</taxon>
        <taxon>Fungi</taxon>
        <taxon>Fungi incertae sedis</taxon>
        <taxon>Mucoromycota</taxon>
        <taxon>Mortierellomycotina</taxon>
        <taxon>Mortierellomycetes</taxon>
        <taxon>Mortierellales</taxon>
        <taxon>Mortierellaceae</taxon>
        <taxon>Linnemannia</taxon>
    </lineage>
</organism>
<evidence type="ECO:0000259" key="8">
    <source>
        <dbReference type="PROSITE" id="PS50929"/>
    </source>
</evidence>
<evidence type="ECO:0000256" key="5">
    <source>
        <dbReference type="ARBA" id="ARBA00022989"/>
    </source>
</evidence>
<dbReference type="SUPFAM" id="SSF52402">
    <property type="entry name" value="Adenine nucleotide alpha hydrolases-like"/>
    <property type="match status" value="1"/>
</dbReference>
<dbReference type="PANTHER" id="PTHR24221">
    <property type="entry name" value="ATP-BINDING CASSETTE SUB-FAMILY B"/>
    <property type="match status" value="1"/>
</dbReference>
<gene>
    <name evidence="9" type="ORF">BGZ97_010134</name>
</gene>
<evidence type="ECO:0000313" key="9">
    <source>
        <dbReference type="EMBL" id="KAG0321836.1"/>
    </source>
</evidence>
<dbReference type="InterPro" id="IPR039421">
    <property type="entry name" value="Type_1_exporter"/>
</dbReference>
<dbReference type="InterPro" id="IPR027417">
    <property type="entry name" value="P-loop_NTPase"/>
</dbReference>
<dbReference type="Gene3D" id="3.40.50.300">
    <property type="entry name" value="P-loop containing nucleotide triphosphate hydrolases"/>
    <property type="match status" value="1"/>
</dbReference>
<keyword evidence="4" id="KW-0067">ATP-binding</keyword>
<dbReference type="InterPro" id="IPR001962">
    <property type="entry name" value="Asn_synthase"/>
</dbReference>
<dbReference type="PROSITE" id="PS50929">
    <property type="entry name" value="ABC_TM1F"/>
    <property type="match status" value="1"/>
</dbReference>
<dbReference type="SUPFAM" id="SSF90123">
    <property type="entry name" value="ABC transporter transmembrane region"/>
    <property type="match status" value="1"/>
</dbReference>
<dbReference type="Proteomes" id="UP000823405">
    <property type="component" value="Unassembled WGS sequence"/>
</dbReference>
<dbReference type="SUPFAM" id="SSF52540">
    <property type="entry name" value="P-loop containing nucleoside triphosphate hydrolases"/>
    <property type="match status" value="1"/>
</dbReference>
<proteinExistence type="predicted"/>
<dbReference type="Pfam" id="PF00664">
    <property type="entry name" value="ABC_membrane"/>
    <property type="match status" value="1"/>
</dbReference>
<evidence type="ECO:0000313" key="10">
    <source>
        <dbReference type="Proteomes" id="UP000823405"/>
    </source>
</evidence>
<dbReference type="Pfam" id="PF00733">
    <property type="entry name" value="Asn_synthase"/>
    <property type="match status" value="1"/>
</dbReference>
<evidence type="ECO:0000256" key="1">
    <source>
        <dbReference type="ARBA" id="ARBA00004141"/>
    </source>
</evidence>
<evidence type="ECO:0000256" key="2">
    <source>
        <dbReference type="ARBA" id="ARBA00022692"/>
    </source>
</evidence>
<keyword evidence="6" id="KW-0472">Membrane</keyword>
<dbReference type="GO" id="GO:0034040">
    <property type="term" value="F:ATPase-coupled lipid transmembrane transporter activity"/>
    <property type="evidence" value="ECO:0007669"/>
    <property type="project" value="TreeGrafter"/>
</dbReference>
<keyword evidence="5" id="KW-1133">Transmembrane helix</keyword>
<dbReference type="SMART" id="SM00382">
    <property type="entry name" value="AAA"/>
    <property type="match status" value="1"/>
</dbReference>
<dbReference type="GO" id="GO:0004066">
    <property type="term" value="F:asparagine synthase (glutamine-hydrolyzing) activity"/>
    <property type="evidence" value="ECO:0007669"/>
    <property type="project" value="InterPro"/>
</dbReference>
<evidence type="ECO:0000256" key="4">
    <source>
        <dbReference type="ARBA" id="ARBA00022840"/>
    </source>
</evidence>
<comment type="caution">
    <text evidence="9">The sequence shown here is derived from an EMBL/GenBank/DDBJ whole genome shotgun (WGS) entry which is preliminary data.</text>
</comment>
<name>A0A9P6UW36_9FUNG</name>
<evidence type="ECO:0000256" key="3">
    <source>
        <dbReference type="ARBA" id="ARBA00022741"/>
    </source>
</evidence>
<dbReference type="GO" id="GO:0016020">
    <property type="term" value="C:membrane"/>
    <property type="evidence" value="ECO:0007669"/>
    <property type="project" value="UniProtKB-SubCell"/>
</dbReference>
<dbReference type="InterPro" id="IPR014729">
    <property type="entry name" value="Rossmann-like_a/b/a_fold"/>
</dbReference>
<dbReference type="GO" id="GO:0140359">
    <property type="term" value="F:ABC-type transporter activity"/>
    <property type="evidence" value="ECO:0007669"/>
    <property type="project" value="InterPro"/>
</dbReference>
<dbReference type="Gene3D" id="1.20.1560.10">
    <property type="entry name" value="ABC transporter type 1, transmembrane domain"/>
    <property type="match status" value="1"/>
</dbReference>
<accession>A0A9P6UW36</accession>
<comment type="subcellular location">
    <subcellularLocation>
        <location evidence="1">Membrane</location>
        <topology evidence="1">Multi-pass membrane protein</topology>
    </subcellularLocation>
</comment>
<feature type="region of interest" description="Disordered" evidence="7">
    <location>
        <begin position="538"/>
        <end position="558"/>
    </location>
</feature>
<dbReference type="OrthoDB" id="6500128at2759"/>
<keyword evidence="10" id="KW-1185">Reference proteome</keyword>